<protein>
    <submittedName>
        <fullName evidence="1">Uncharacterized protein</fullName>
    </submittedName>
</protein>
<comment type="caution">
    <text evidence="1">The sequence shown here is derived from an EMBL/GenBank/DDBJ whole genome shotgun (WGS) entry which is preliminary data.</text>
</comment>
<evidence type="ECO:0000313" key="2">
    <source>
        <dbReference type="Proteomes" id="UP000191691"/>
    </source>
</evidence>
<proteinExistence type="predicted"/>
<dbReference type="Proteomes" id="UP000191691">
    <property type="component" value="Unassembled WGS sequence"/>
</dbReference>
<dbReference type="Gene3D" id="3.40.630.10">
    <property type="entry name" value="Zn peptidases"/>
    <property type="match status" value="1"/>
</dbReference>
<reference evidence="2" key="1">
    <citation type="journal article" date="2017" name="Nat. Microbiol.">
        <title>Global analysis of biosynthetic gene clusters reveals vast potential of secondary metabolite production in Penicillium species.</title>
        <authorList>
            <person name="Nielsen J.C."/>
            <person name="Grijseels S."/>
            <person name="Prigent S."/>
            <person name="Ji B."/>
            <person name="Dainat J."/>
            <person name="Nielsen K.F."/>
            <person name="Frisvad J.C."/>
            <person name="Workman M."/>
            <person name="Nielsen J."/>
        </authorList>
    </citation>
    <scope>NUCLEOTIDE SEQUENCE [LARGE SCALE GENOMIC DNA]</scope>
    <source>
        <strain evidence="2">IBT 13039</strain>
    </source>
</reference>
<organism evidence="1 2">
    <name type="scientific">Penicillium nalgiovense</name>
    <dbReference type="NCBI Taxonomy" id="60175"/>
    <lineage>
        <taxon>Eukaryota</taxon>
        <taxon>Fungi</taxon>
        <taxon>Dikarya</taxon>
        <taxon>Ascomycota</taxon>
        <taxon>Pezizomycotina</taxon>
        <taxon>Eurotiomycetes</taxon>
        <taxon>Eurotiomycetidae</taxon>
        <taxon>Eurotiales</taxon>
        <taxon>Aspergillaceae</taxon>
        <taxon>Penicillium</taxon>
    </lineage>
</organism>
<sequence length="75" mass="8514">MHTEAFRDASKTLEDHDITMAVAKVMALADVKILLDEEFAARAWVSVVDQVPDDLDHTDSYKNQNYLVSDIQKSF</sequence>
<gene>
    <name evidence="1" type="ORF">PENNAL_c0026G07104</name>
</gene>
<dbReference type="EMBL" id="MOOB01000026">
    <property type="protein sequence ID" value="OQE84769.1"/>
    <property type="molecule type" value="Genomic_DNA"/>
</dbReference>
<dbReference type="AlphaFoldDB" id="A0A1V6YBF0"/>
<evidence type="ECO:0000313" key="1">
    <source>
        <dbReference type="EMBL" id="OQE84769.1"/>
    </source>
</evidence>
<accession>A0A1V6YBF0</accession>
<name>A0A1V6YBF0_PENNA</name>
<keyword evidence="2" id="KW-1185">Reference proteome</keyword>